<dbReference type="EMBL" id="JBHTGP010000018">
    <property type="protein sequence ID" value="MFD0689961.1"/>
    <property type="molecule type" value="Genomic_DNA"/>
</dbReference>
<evidence type="ECO:0000259" key="3">
    <source>
        <dbReference type="Pfam" id="PF04321"/>
    </source>
</evidence>
<proteinExistence type="inferred from homology"/>
<keyword evidence="2" id="KW-0521">NADP</keyword>
<dbReference type="SUPFAM" id="SSF51735">
    <property type="entry name" value="NAD(P)-binding Rossmann-fold domains"/>
    <property type="match status" value="1"/>
</dbReference>
<sequence length="281" mass="29574">MTWLVTGAAGMLGTDLVDRLRAGGHDVVAASRADLDLCAPGAARDAVRRIRPSVVVNCAAWTAVDDAEAHEKAALAVNGTAVGALAEACADGGAALVQISTDYVLDGRSTVPCPEDAPAAPVNAYGRTKLAGERAALAAPRGYVVRTAWLYGAHGPNFVRTMARLAAERDTVQVVDDQHGQPTWTGALAEQIIALVRAGARPGVYHGTAAGATTWYGLAREVFTLLGLDPERVRPAATADFPRPAPRPAYSVLGHDRWAEAGLKPMPHWRDSLHEAWPTLL</sequence>
<dbReference type="NCBIfam" id="TIGR01214">
    <property type="entry name" value="rmlD"/>
    <property type="match status" value="1"/>
</dbReference>
<reference evidence="5" key="1">
    <citation type="journal article" date="2019" name="Int. J. Syst. Evol. Microbiol.">
        <title>The Global Catalogue of Microorganisms (GCM) 10K type strain sequencing project: providing services to taxonomists for standard genome sequencing and annotation.</title>
        <authorList>
            <consortium name="The Broad Institute Genomics Platform"/>
            <consortium name="The Broad Institute Genome Sequencing Center for Infectious Disease"/>
            <person name="Wu L."/>
            <person name="Ma J."/>
        </authorList>
    </citation>
    <scope>NUCLEOTIDE SEQUENCE [LARGE SCALE GENOMIC DNA]</scope>
    <source>
        <strain evidence="5">JCM 9371</strain>
    </source>
</reference>
<dbReference type="Gene3D" id="3.40.50.720">
    <property type="entry name" value="NAD(P)-binding Rossmann-like Domain"/>
    <property type="match status" value="1"/>
</dbReference>
<dbReference type="PANTHER" id="PTHR10491">
    <property type="entry name" value="DTDP-4-DEHYDRORHAMNOSE REDUCTASE"/>
    <property type="match status" value="1"/>
</dbReference>
<dbReference type="InterPro" id="IPR005913">
    <property type="entry name" value="dTDP_dehydrorham_reduct"/>
</dbReference>
<dbReference type="Gene3D" id="3.90.25.10">
    <property type="entry name" value="UDP-galactose 4-epimerase, domain 1"/>
    <property type="match status" value="1"/>
</dbReference>
<dbReference type="Proteomes" id="UP001597063">
    <property type="component" value="Unassembled WGS sequence"/>
</dbReference>
<accession>A0ABW2XTY1</accession>
<dbReference type="CDD" id="cd05254">
    <property type="entry name" value="dTDP_HR_like_SDR_e"/>
    <property type="match status" value="1"/>
</dbReference>
<comment type="pathway">
    <text evidence="2">Carbohydrate biosynthesis; dTDP-L-rhamnose biosynthesis.</text>
</comment>
<evidence type="ECO:0000313" key="5">
    <source>
        <dbReference type="Proteomes" id="UP001597063"/>
    </source>
</evidence>
<dbReference type="Pfam" id="PF04321">
    <property type="entry name" value="RmlD_sub_bind"/>
    <property type="match status" value="1"/>
</dbReference>
<comment type="function">
    <text evidence="2">Catalyzes the reduction of dTDP-6-deoxy-L-lyxo-4-hexulose to yield dTDP-L-rhamnose.</text>
</comment>
<name>A0ABW2XTY1_9ACTN</name>
<dbReference type="EC" id="1.1.1.133" evidence="2"/>
<evidence type="ECO:0000256" key="1">
    <source>
        <dbReference type="ARBA" id="ARBA00010944"/>
    </source>
</evidence>
<comment type="similarity">
    <text evidence="1 2">Belongs to the dTDP-4-dehydrorhamnose reductase family.</text>
</comment>
<dbReference type="PANTHER" id="PTHR10491:SF4">
    <property type="entry name" value="METHIONINE ADENOSYLTRANSFERASE 2 SUBUNIT BETA"/>
    <property type="match status" value="1"/>
</dbReference>
<dbReference type="GO" id="GO:0008831">
    <property type="term" value="F:dTDP-4-dehydrorhamnose reductase activity"/>
    <property type="evidence" value="ECO:0007669"/>
    <property type="project" value="UniProtKB-EC"/>
</dbReference>
<organism evidence="4 5">
    <name type="scientific">Actinomadura fibrosa</name>
    <dbReference type="NCBI Taxonomy" id="111802"/>
    <lineage>
        <taxon>Bacteria</taxon>
        <taxon>Bacillati</taxon>
        <taxon>Actinomycetota</taxon>
        <taxon>Actinomycetes</taxon>
        <taxon>Streptosporangiales</taxon>
        <taxon>Thermomonosporaceae</taxon>
        <taxon>Actinomadura</taxon>
    </lineage>
</organism>
<keyword evidence="5" id="KW-1185">Reference proteome</keyword>
<dbReference type="InterPro" id="IPR036291">
    <property type="entry name" value="NAD(P)-bd_dom_sf"/>
</dbReference>
<feature type="domain" description="RmlD-like substrate binding" evidence="3">
    <location>
        <begin position="1"/>
        <end position="276"/>
    </location>
</feature>
<evidence type="ECO:0000313" key="4">
    <source>
        <dbReference type="EMBL" id="MFD0689961.1"/>
    </source>
</evidence>
<keyword evidence="2 4" id="KW-0560">Oxidoreductase</keyword>
<comment type="caution">
    <text evidence="4">The sequence shown here is derived from an EMBL/GenBank/DDBJ whole genome shotgun (WGS) entry which is preliminary data.</text>
</comment>
<dbReference type="InterPro" id="IPR029903">
    <property type="entry name" value="RmlD-like-bd"/>
</dbReference>
<gene>
    <name evidence="4" type="primary">rfbD</name>
    <name evidence="4" type="ORF">ACFQZM_36105</name>
</gene>
<dbReference type="RefSeq" id="WP_131760928.1">
    <property type="nucleotide sequence ID" value="NZ_CAACUY010000137.1"/>
</dbReference>
<protein>
    <recommendedName>
        <fullName evidence="2">dTDP-4-dehydrorhamnose reductase</fullName>
        <ecNumber evidence="2">1.1.1.133</ecNumber>
    </recommendedName>
</protein>
<evidence type="ECO:0000256" key="2">
    <source>
        <dbReference type="RuleBase" id="RU364082"/>
    </source>
</evidence>